<dbReference type="Proteomes" id="UP000657385">
    <property type="component" value="Unassembled WGS sequence"/>
</dbReference>
<name>A0A931AWY0_9ACTN</name>
<evidence type="ECO:0000259" key="4">
    <source>
        <dbReference type="PROSITE" id="PS51910"/>
    </source>
</evidence>
<evidence type="ECO:0000256" key="2">
    <source>
        <dbReference type="SAM" id="MobiDB-lite"/>
    </source>
</evidence>
<dbReference type="EMBL" id="JADPRT010000001">
    <property type="protein sequence ID" value="MBF9066899.1"/>
    <property type="molecule type" value="Genomic_DNA"/>
</dbReference>
<feature type="region of interest" description="Disordered" evidence="2">
    <location>
        <begin position="332"/>
        <end position="359"/>
    </location>
</feature>
<evidence type="ECO:0000256" key="3">
    <source>
        <dbReference type="SAM" id="SignalP"/>
    </source>
</evidence>
<dbReference type="SMART" id="SM00495">
    <property type="entry name" value="ChtBD3"/>
    <property type="match status" value="1"/>
</dbReference>
<dbReference type="GO" id="GO:0030246">
    <property type="term" value="F:carbohydrate binding"/>
    <property type="evidence" value="ECO:0007669"/>
    <property type="project" value="InterPro"/>
</dbReference>
<dbReference type="Gene3D" id="2.10.10.20">
    <property type="entry name" value="Carbohydrate-binding module superfamily 5/12"/>
    <property type="match status" value="1"/>
</dbReference>
<sequence length="408" mass="41092">MPKRFFVLSASALLSVGAFAALTATGLTPAAHAAGVTWPSQVFAPYVDTGLSNTTLTTVASDYGTKYFTLAFVDGSGCQWSLPNESGWQSQISSLQAQGGDVSISFGGYTTDTNGTDLGNTCSSASAMAAQVESVVTTLGVSHLDFDIESNEVTNSADITLTAQALAQVRSWASANGQSLTISYTIPAAPTGLTSSGVNVLTNAVANGFTPDIVNIMTMDYGTSGTEMGSAANQALDATAAQVASAFGISTSAAYARLGNTPMIGQNDSAGEVFSLGDASTVESYAAQRGIAELSFWSEGRDNGGCPGQTTASSTCSGVSQNSGAFTQAFQAFTGGGTSTGTPTPTPTPTPTSTGGGGGSCAAAWTASAAYTSGQEVSYNGHNWTANQWNDDEVPGGPSGAWNDDGSC</sequence>
<dbReference type="PANTHER" id="PTHR42976:SF1">
    <property type="entry name" value="GH18 DOMAIN-CONTAINING PROTEIN-RELATED"/>
    <property type="match status" value="1"/>
</dbReference>
<organism evidence="5 6">
    <name type="scientific">Streptacidiphilus fuscans</name>
    <dbReference type="NCBI Taxonomy" id="2789292"/>
    <lineage>
        <taxon>Bacteria</taxon>
        <taxon>Bacillati</taxon>
        <taxon>Actinomycetota</taxon>
        <taxon>Actinomycetes</taxon>
        <taxon>Kitasatosporales</taxon>
        <taxon>Streptomycetaceae</taxon>
        <taxon>Streptacidiphilus</taxon>
    </lineage>
</organism>
<evidence type="ECO:0000256" key="1">
    <source>
        <dbReference type="ARBA" id="ARBA00022801"/>
    </source>
</evidence>
<gene>
    <name evidence="5" type="ORF">I2501_02450</name>
</gene>
<dbReference type="CDD" id="cd12215">
    <property type="entry name" value="ChiC_BD"/>
    <property type="match status" value="1"/>
</dbReference>
<dbReference type="GO" id="GO:0004553">
    <property type="term" value="F:hydrolase activity, hydrolyzing O-glycosyl compounds"/>
    <property type="evidence" value="ECO:0007669"/>
    <property type="project" value="InterPro"/>
</dbReference>
<dbReference type="GO" id="GO:0005576">
    <property type="term" value="C:extracellular region"/>
    <property type="evidence" value="ECO:0007669"/>
    <property type="project" value="InterPro"/>
</dbReference>
<feature type="chain" id="PRO_5039126042" evidence="3">
    <location>
        <begin position="21"/>
        <end position="408"/>
    </location>
</feature>
<keyword evidence="1" id="KW-0378">Hydrolase</keyword>
<dbReference type="SUPFAM" id="SSF51445">
    <property type="entry name" value="(Trans)glycosidases"/>
    <property type="match status" value="1"/>
</dbReference>
<dbReference type="InterPro" id="IPR003610">
    <property type="entry name" value="CBM5/12"/>
</dbReference>
<keyword evidence="3" id="KW-0732">Signal</keyword>
<feature type="domain" description="GH18" evidence="4">
    <location>
        <begin position="41"/>
        <end position="319"/>
    </location>
</feature>
<dbReference type="RefSeq" id="WP_196192070.1">
    <property type="nucleotide sequence ID" value="NZ_JADPRT010000001.1"/>
</dbReference>
<reference evidence="5" key="1">
    <citation type="submission" date="2020-11" db="EMBL/GenBank/DDBJ databases">
        <title>Isolation and identification of active actinomycetes.</title>
        <authorList>
            <person name="Yu B."/>
        </authorList>
    </citation>
    <scope>NUCLEOTIDE SEQUENCE</scope>
    <source>
        <strain evidence="5">NEAU-YB345</strain>
    </source>
</reference>
<dbReference type="InterPro" id="IPR052750">
    <property type="entry name" value="GH18_Chitinase"/>
</dbReference>
<feature type="region of interest" description="Disordered" evidence="2">
    <location>
        <begin position="383"/>
        <end position="408"/>
    </location>
</feature>
<protein>
    <submittedName>
        <fullName evidence="5">Lysozyme</fullName>
    </submittedName>
</protein>
<evidence type="ECO:0000313" key="5">
    <source>
        <dbReference type="EMBL" id="MBF9066899.1"/>
    </source>
</evidence>
<dbReference type="AlphaFoldDB" id="A0A931AWY0"/>
<dbReference type="SUPFAM" id="SSF51055">
    <property type="entry name" value="Carbohydrate binding domain"/>
    <property type="match status" value="1"/>
</dbReference>
<dbReference type="Gene3D" id="3.20.20.80">
    <property type="entry name" value="Glycosidases"/>
    <property type="match status" value="1"/>
</dbReference>
<dbReference type="Pfam" id="PF02839">
    <property type="entry name" value="CBM_5_12"/>
    <property type="match status" value="1"/>
</dbReference>
<dbReference type="InterPro" id="IPR017853">
    <property type="entry name" value="GH"/>
</dbReference>
<evidence type="ECO:0000313" key="6">
    <source>
        <dbReference type="Proteomes" id="UP000657385"/>
    </source>
</evidence>
<dbReference type="InterPro" id="IPR036573">
    <property type="entry name" value="CBM_sf_5/12"/>
</dbReference>
<feature type="signal peptide" evidence="3">
    <location>
        <begin position="1"/>
        <end position="20"/>
    </location>
</feature>
<proteinExistence type="predicted"/>
<dbReference type="Pfam" id="PF00704">
    <property type="entry name" value="Glyco_hydro_18"/>
    <property type="match status" value="1"/>
</dbReference>
<accession>A0A931AWY0</accession>
<keyword evidence="6" id="KW-1185">Reference proteome</keyword>
<comment type="caution">
    <text evidence="5">The sequence shown here is derived from an EMBL/GenBank/DDBJ whole genome shotgun (WGS) entry which is preliminary data.</text>
</comment>
<dbReference type="PANTHER" id="PTHR42976">
    <property type="entry name" value="BIFUNCTIONAL CHITINASE/LYSOZYME-RELATED"/>
    <property type="match status" value="1"/>
</dbReference>
<dbReference type="GO" id="GO:0005975">
    <property type="term" value="P:carbohydrate metabolic process"/>
    <property type="evidence" value="ECO:0007669"/>
    <property type="project" value="InterPro"/>
</dbReference>
<dbReference type="CDD" id="cd06543">
    <property type="entry name" value="GH18_PF-ChiA-like"/>
    <property type="match status" value="1"/>
</dbReference>
<dbReference type="InterPro" id="IPR001223">
    <property type="entry name" value="Glyco_hydro18_cat"/>
</dbReference>
<dbReference type="PROSITE" id="PS51910">
    <property type="entry name" value="GH18_2"/>
    <property type="match status" value="1"/>
</dbReference>